<gene>
    <name evidence="5" type="ORF">PYX00_007291</name>
</gene>
<comment type="similarity">
    <text evidence="1">Belongs to the SLBP family.</text>
</comment>
<dbReference type="GO" id="GO:0005737">
    <property type="term" value="C:cytoplasm"/>
    <property type="evidence" value="ECO:0007669"/>
    <property type="project" value="TreeGrafter"/>
</dbReference>
<dbReference type="GO" id="GO:0071204">
    <property type="term" value="C:histone pre-mRNA 3'end processing complex"/>
    <property type="evidence" value="ECO:0007669"/>
    <property type="project" value="TreeGrafter"/>
</dbReference>
<organism evidence="5">
    <name type="scientific">Menopon gallinae</name>
    <name type="common">poultry shaft louse</name>
    <dbReference type="NCBI Taxonomy" id="328185"/>
    <lineage>
        <taxon>Eukaryota</taxon>
        <taxon>Metazoa</taxon>
        <taxon>Ecdysozoa</taxon>
        <taxon>Arthropoda</taxon>
        <taxon>Hexapoda</taxon>
        <taxon>Insecta</taxon>
        <taxon>Pterygota</taxon>
        <taxon>Neoptera</taxon>
        <taxon>Paraneoptera</taxon>
        <taxon>Psocodea</taxon>
        <taxon>Troctomorpha</taxon>
        <taxon>Phthiraptera</taxon>
        <taxon>Amblycera</taxon>
        <taxon>Menoponidae</taxon>
        <taxon>Menopon</taxon>
    </lineage>
</organism>
<keyword evidence="2" id="KW-0694">RNA-binding</keyword>
<reference evidence="5" key="1">
    <citation type="journal article" date="2024" name="Gigascience">
        <title>Chromosome-level genome of the poultry shaft louse Menopon gallinae provides insight into the host-switching and adaptive evolution of parasitic lice.</title>
        <authorList>
            <person name="Xu Y."/>
            <person name="Ma L."/>
            <person name="Liu S."/>
            <person name="Liang Y."/>
            <person name="Liu Q."/>
            <person name="He Z."/>
            <person name="Tian L."/>
            <person name="Duan Y."/>
            <person name="Cai W."/>
            <person name="Li H."/>
            <person name="Song F."/>
        </authorList>
    </citation>
    <scope>NUCLEOTIDE SEQUENCE</scope>
    <source>
        <strain evidence="5">Cailab_2023a</strain>
    </source>
</reference>
<proteinExistence type="inferred from homology"/>
<comment type="caution">
    <text evidence="5">The sequence shown here is derived from an EMBL/GenBank/DDBJ whole genome shotgun (WGS) entry which is preliminary data.</text>
</comment>
<dbReference type="Gene3D" id="1.10.8.1120">
    <property type="entry name" value="Histone RNA hairpin-binding protein RNA-binding domain"/>
    <property type="match status" value="1"/>
</dbReference>
<feature type="compositionally biased region" description="Acidic residues" evidence="3">
    <location>
        <begin position="153"/>
        <end position="169"/>
    </location>
</feature>
<accession>A0AAW2HJ95</accession>
<dbReference type="InterPro" id="IPR029344">
    <property type="entry name" value="SLBP_RNA_bind"/>
</dbReference>
<feature type="region of interest" description="Disordered" evidence="3">
    <location>
        <begin position="1"/>
        <end position="35"/>
    </location>
</feature>
<dbReference type="GO" id="GO:0003729">
    <property type="term" value="F:mRNA binding"/>
    <property type="evidence" value="ECO:0007669"/>
    <property type="project" value="InterPro"/>
</dbReference>
<dbReference type="GO" id="GO:0071207">
    <property type="term" value="F:histone pre-mRNA stem-loop binding"/>
    <property type="evidence" value="ECO:0007669"/>
    <property type="project" value="TreeGrafter"/>
</dbReference>
<dbReference type="EMBL" id="JARGDH010000004">
    <property type="protein sequence ID" value="KAL0269617.1"/>
    <property type="molecule type" value="Genomic_DNA"/>
</dbReference>
<protein>
    <recommendedName>
        <fullName evidence="4">Histone RNA hairpin-binding protein RNA-binding domain-containing protein</fullName>
    </recommendedName>
</protein>
<feature type="compositionally biased region" description="Polar residues" evidence="3">
    <location>
        <begin position="197"/>
        <end position="211"/>
    </location>
</feature>
<feature type="compositionally biased region" description="Basic residues" evidence="3">
    <location>
        <begin position="253"/>
        <end position="271"/>
    </location>
</feature>
<feature type="compositionally biased region" description="Low complexity" evidence="3">
    <location>
        <begin position="112"/>
        <end position="123"/>
    </location>
</feature>
<dbReference type="GO" id="GO:0007076">
    <property type="term" value="P:mitotic chromosome condensation"/>
    <property type="evidence" value="ECO:0007669"/>
    <property type="project" value="UniProtKB-ARBA"/>
</dbReference>
<feature type="region of interest" description="Disordered" evidence="3">
    <location>
        <begin position="252"/>
        <end position="271"/>
    </location>
</feature>
<dbReference type="InterPro" id="IPR038294">
    <property type="entry name" value="SLBP_RNA_bind_sf"/>
</dbReference>
<dbReference type="GO" id="GO:0051028">
    <property type="term" value="P:mRNA transport"/>
    <property type="evidence" value="ECO:0007669"/>
    <property type="project" value="TreeGrafter"/>
</dbReference>
<feature type="domain" description="Histone RNA hairpin-binding protein RNA-binding" evidence="4">
    <location>
        <begin position="225"/>
        <end position="291"/>
    </location>
</feature>
<dbReference type="Pfam" id="PF15247">
    <property type="entry name" value="SLBP_RNA_bind"/>
    <property type="match status" value="1"/>
</dbReference>
<dbReference type="FunFam" id="1.10.8.1120:FF:000001">
    <property type="entry name" value="Histone RNA hairpin-binding protein-like"/>
    <property type="match status" value="1"/>
</dbReference>
<sequence>MTSEDDTLSATNAPSRLTGNEEAENIQKLKSKDSNNDLLTLEKKLREDDDVNEDDFYDEVFMNSTESKKEENNQDKKCKCRYDCSCSSLKATSVHSASQDTKEQLSTKNETNSHNTLSNLTTNIDALHMVTPLKKNEESEKAPAPVPLTGWDSENEEGEVNCSDMDDSDVSQSCKRKNHRLDDSDGTGTLRKRVRDSSSSTCNDSDKNSMISPKRKKKVYETETDPVILARRQKQIDYGKNSVDYDKYIKMVPKQKRQKNHPRTPPKHLKYSRRAWDGLIKIWKQQIHAWSSSDESSKM</sequence>
<evidence type="ECO:0000259" key="4">
    <source>
        <dbReference type="Pfam" id="PF15247"/>
    </source>
</evidence>
<dbReference type="InterPro" id="IPR026502">
    <property type="entry name" value="SLBP1/SLBP2"/>
</dbReference>
<evidence type="ECO:0000256" key="3">
    <source>
        <dbReference type="SAM" id="MobiDB-lite"/>
    </source>
</evidence>
<evidence type="ECO:0000256" key="2">
    <source>
        <dbReference type="ARBA" id="ARBA00022884"/>
    </source>
</evidence>
<feature type="compositionally biased region" description="Basic and acidic residues" evidence="3">
    <location>
        <begin position="25"/>
        <end position="35"/>
    </location>
</feature>
<dbReference type="PANTHER" id="PTHR17408:SF0">
    <property type="entry name" value="HISTONE RNA HAIRPIN-BINDING PROTEIN"/>
    <property type="match status" value="1"/>
</dbReference>
<feature type="region of interest" description="Disordered" evidence="3">
    <location>
        <begin position="89"/>
        <end position="219"/>
    </location>
</feature>
<dbReference type="GO" id="GO:0006398">
    <property type="term" value="P:mRNA 3'-end processing by stem-loop binding and cleavage"/>
    <property type="evidence" value="ECO:0007669"/>
    <property type="project" value="TreeGrafter"/>
</dbReference>
<evidence type="ECO:0000256" key="1">
    <source>
        <dbReference type="ARBA" id="ARBA00006151"/>
    </source>
</evidence>
<dbReference type="PANTHER" id="PTHR17408">
    <property type="entry name" value="HISTONE RNA HAIRPIN-BINDING PROTEIN"/>
    <property type="match status" value="1"/>
</dbReference>
<evidence type="ECO:0000313" key="5">
    <source>
        <dbReference type="EMBL" id="KAL0269617.1"/>
    </source>
</evidence>
<feature type="compositionally biased region" description="Polar residues" evidence="3">
    <location>
        <begin position="89"/>
        <end position="99"/>
    </location>
</feature>
<dbReference type="AlphaFoldDB" id="A0AAW2HJ95"/>
<feature type="compositionally biased region" description="Polar residues" evidence="3">
    <location>
        <begin position="8"/>
        <end position="18"/>
    </location>
</feature>
<name>A0AAW2HJ95_9NEOP</name>